<dbReference type="CDD" id="cd09117">
    <property type="entry name" value="PLDc_Bfil_DEXD_like"/>
    <property type="match status" value="1"/>
</dbReference>
<reference evidence="2 3" key="1">
    <citation type="submission" date="2024-01" db="EMBL/GenBank/DDBJ databases">
        <title>The diversity of rhizobia nodulating Mimosa spp. in eleven states of Brazil covering several biomes is determined by host plant, location, and edaphic factors.</title>
        <authorList>
            <person name="Rouws L."/>
            <person name="Barauna A."/>
            <person name="Beukes C."/>
            <person name="De Faria S.M."/>
            <person name="Gross E."/>
            <person name="Dos Reis Junior F.B."/>
            <person name="Simon M."/>
            <person name="Maluk M."/>
            <person name="Odee D.W."/>
            <person name="Kenicer G."/>
            <person name="Young J.P.W."/>
            <person name="Reis V.M."/>
            <person name="Zilli J."/>
            <person name="James E.K."/>
        </authorList>
    </citation>
    <scope>NUCLEOTIDE SEQUENCE [LARGE SCALE GENOMIC DNA]</scope>
    <source>
        <strain evidence="2 3">JPY167</strain>
    </source>
</reference>
<gene>
    <name evidence="2" type="ORF">VSR73_34310</name>
</gene>
<dbReference type="InterPro" id="IPR025202">
    <property type="entry name" value="PLD-like_dom"/>
</dbReference>
<dbReference type="RefSeq" id="WP_342949841.1">
    <property type="nucleotide sequence ID" value="NZ_JAYMRV010000014.1"/>
</dbReference>
<comment type="caution">
    <text evidence="2">The sequence shown here is derived from an EMBL/GenBank/DDBJ whole genome shotgun (WGS) entry which is preliminary data.</text>
</comment>
<dbReference type="Pfam" id="PF13091">
    <property type="entry name" value="PLDc_2"/>
    <property type="match status" value="1"/>
</dbReference>
<evidence type="ECO:0000313" key="2">
    <source>
        <dbReference type="EMBL" id="MEM5426106.1"/>
    </source>
</evidence>
<accession>A0ABU9S1B2</accession>
<dbReference type="Proteomes" id="UP001489897">
    <property type="component" value="Unassembled WGS sequence"/>
</dbReference>
<evidence type="ECO:0000313" key="3">
    <source>
        <dbReference type="Proteomes" id="UP001489897"/>
    </source>
</evidence>
<proteinExistence type="predicted"/>
<keyword evidence="3" id="KW-1185">Reference proteome</keyword>
<sequence length="417" mass="44822">MALRFTLQPFGAARLGDVLLQSLAEPIWSEFRASIAFVKRSGTKHVINSLRAFGLRGGTIRMSAGIDAGGTSREGLEDLLSAVGATGQLYVFKNANSSTFHPKVYLFRNQVAARLLIGSGNLTEGGLYTNYEAGVAIELDLRLAEDTAFLREVETALDAWSTPTAGNCVLLDSVLLSRLASEGWVPDEAYTRGGNQNFAGGSASTGNSLFTAFPVPQAPVIAPSGSGVTGAQNRTGFFGPAPVFSNPAGNPTPLPGAVTAQHRVFLMTLQNTDVGVGQTSPNTQRRSAEVFVPLICRDYDPAFWGWPNLFVADPGYMGARDSDGRGKMDRTGVRLNINGNIVTVTIWYNSGKRDMRIRSEDLRSAGLVGDILYVEASSDPSYDYYVNVIPQGTSQHGTYLALCVNTVRSSLKRWAYL</sequence>
<dbReference type="EMBL" id="JAYMRV010000014">
    <property type="protein sequence ID" value="MEM5426106.1"/>
    <property type="molecule type" value="Genomic_DNA"/>
</dbReference>
<feature type="domain" description="Phospholipase D-like" evidence="1">
    <location>
        <begin position="44"/>
        <end position="138"/>
    </location>
</feature>
<name>A0ABU9S1B2_9BURK</name>
<protein>
    <submittedName>
        <fullName evidence="2">Phospholipase D family protein</fullName>
    </submittedName>
</protein>
<organism evidence="2 3">
    <name type="scientific">Paraburkholderia ferrariae</name>
    <dbReference type="NCBI Taxonomy" id="386056"/>
    <lineage>
        <taxon>Bacteria</taxon>
        <taxon>Pseudomonadati</taxon>
        <taxon>Pseudomonadota</taxon>
        <taxon>Betaproteobacteria</taxon>
        <taxon>Burkholderiales</taxon>
        <taxon>Burkholderiaceae</taxon>
        <taxon>Paraburkholderia</taxon>
    </lineage>
</organism>
<dbReference type="Gene3D" id="3.30.870.10">
    <property type="entry name" value="Endonuclease Chain A"/>
    <property type="match status" value="1"/>
</dbReference>
<evidence type="ECO:0000259" key="1">
    <source>
        <dbReference type="Pfam" id="PF13091"/>
    </source>
</evidence>